<evidence type="ECO:0000256" key="2">
    <source>
        <dbReference type="SAM" id="SignalP"/>
    </source>
</evidence>
<feature type="compositionally biased region" description="Basic and acidic residues" evidence="1">
    <location>
        <begin position="83"/>
        <end position="106"/>
    </location>
</feature>
<dbReference type="EMBL" id="LLXU01000074">
    <property type="protein sequence ID" value="KRG43694.1"/>
    <property type="molecule type" value="Genomic_DNA"/>
</dbReference>
<keyword evidence="4" id="KW-1185">Reference proteome</keyword>
<evidence type="ECO:0000256" key="1">
    <source>
        <dbReference type="SAM" id="MobiDB-lite"/>
    </source>
</evidence>
<proteinExistence type="predicted"/>
<feature type="region of interest" description="Disordered" evidence="1">
    <location>
        <begin position="23"/>
        <end position="141"/>
    </location>
</feature>
<feature type="chain" id="PRO_5006391127" description="Classical arabinogalactan protein 4" evidence="2">
    <location>
        <begin position="25"/>
        <end position="141"/>
    </location>
</feature>
<feature type="compositionally biased region" description="Low complexity" evidence="1">
    <location>
        <begin position="23"/>
        <end position="39"/>
    </location>
</feature>
<evidence type="ECO:0008006" key="5">
    <source>
        <dbReference type="Google" id="ProtNLM"/>
    </source>
</evidence>
<accession>A0A0R0APV9</accession>
<evidence type="ECO:0000313" key="3">
    <source>
        <dbReference type="EMBL" id="KRG43694.1"/>
    </source>
</evidence>
<reference evidence="3 4" key="1">
    <citation type="submission" date="2015-10" db="EMBL/GenBank/DDBJ databases">
        <title>Genome sequencing and analysis of members of genus Stenotrophomonas.</title>
        <authorList>
            <person name="Patil P.P."/>
            <person name="Midha S."/>
            <person name="Patil P.B."/>
        </authorList>
    </citation>
    <scope>NUCLEOTIDE SEQUENCE [LARGE SCALE GENOMIC DNA]</scope>
    <source>
        <strain evidence="3 4">JCM 16536</strain>
    </source>
</reference>
<dbReference type="AlphaFoldDB" id="A0A0R0APV9"/>
<dbReference type="RefSeq" id="WP_057646390.1">
    <property type="nucleotide sequence ID" value="NZ_LLXU01000074.1"/>
</dbReference>
<sequence length="141" mass="15228">MPKKKPLVVAISLLCLAASLPAAAQVVDPTQTRSTTRVVSPPPPPPPRQVDTPRPVSPPPSMPTSLGQREQAPPIQAPAPRTPRKEDDGARRIGAESAKVYDRNGRELPGMEQAGPNRVRDTRTGRYYDTVPMGDGQRIKP</sequence>
<dbReference type="OrthoDB" id="5988514at2"/>
<comment type="caution">
    <text evidence="3">The sequence shown here is derived from an EMBL/GenBank/DDBJ whole genome shotgun (WGS) entry which is preliminary data.</text>
</comment>
<protein>
    <recommendedName>
        <fullName evidence="5">Classical arabinogalactan protein 4</fullName>
    </recommendedName>
</protein>
<evidence type="ECO:0000313" key="4">
    <source>
        <dbReference type="Proteomes" id="UP000051802"/>
    </source>
</evidence>
<keyword evidence="2" id="KW-0732">Signal</keyword>
<name>A0A0R0APV9_9GAMM</name>
<dbReference type="Proteomes" id="UP000051802">
    <property type="component" value="Unassembled WGS sequence"/>
</dbReference>
<feature type="signal peptide" evidence="2">
    <location>
        <begin position="1"/>
        <end position="24"/>
    </location>
</feature>
<dbReference type="STRING" id="676599.ARC20_09670"/>
<gene>
    <name evidence="3" type="ORF">ARC20_09670</name>
</gene>
<organism evidence="3 4">
    <name type="scientific">Stenotrophomonas panacihumi</name>
    <dbReference type="NCBI Taxonomy" id="676599"/>
    <lineage>
        <taxon>Bacteria</taxon>
        <taxon>Pseudomonadati</taxon>
        <taxon>Pseudomonadota</taxon>
        <taxon>Gammaproteobacteria</taxon>
        <taxon>Lysobacterales</taxon>
        <taxon>Lysobacteraceae</taxon>
        <taxon>Stenotrophomonas</taxon>
    </lineage>
</organism>